<evidence type="ECO:0000256" key="2">
    <source>
        <dbReference type="ARBA" id="ARBA00022475"/>
    </source>
</evidence>
<evidence type="ECO:0000259" key="7">
    <source>
        <dbReference type="PROSITE" id="PS50850"/>
    </source>
</evidence>
<dbReference type="InterPro" id="IPR011701">
    <property type="entry name" value="MFS"/>
</dbReference>
<keyword evidence="2" id="KW-1003">Cell membrane</keyword>
<comment type="subcellular location">
    <subcellularLocation>
        <location evidence="1">Cell membrane</location>
        <topology evidence="1">Multi-pass membrane protein</topology>
    </subcellularLocation>
</comment>
<reference evidence="8 9" key="1">
    <citation type="submission" date="2019-06" db="EMBL/GenBank/DDBJ databases">
        <title>New taxonomy in bacterial strain CC-CFT640, isolated from vineyard.</title>
        <authorList>
            <person name="Lin S.-Y."/>
            <person name="Tsai C.-F."/>
            <person name="Young C.-C."/>
        </authorList>
    </citation>
    <scope>NUCLEOTIDE SEQUENCE [LARGE SCALE GENOMIC DNA]</scope>
    <source>
        <strain evidence="8 9">CC-CFT640</strain>
    </source>
</reference>
<dbReference type="Gene3D" id="1.20.1250.20">
    <property type="entry name" value="MFS general substrate transporter like domains"/>
    <property type="match status" value="1"/>
</dbReference>
<sequence length="390" mass="40168">MNRDRLFTIIVLGSTQTLAWGSTYYLPAVLADEIARDTGVSTTWLFATFSLSLIISALLGPRAGRMIDRGSGNSVLAASNLLFAAGLVLLGFANSLIALQAAWIVLGVGMGIGLYDAAFAVLGRIYGTTARGAITGITLLAGFASTIGWPLTAWGAGTIGWRDTCLAWAALHVLVALPANYWLLPRPVIDAAVEKRVADQVVPIDRPMVLLAFAFAAAWVVTAGMAAHFPRILEATGATQTQAIAAGALIGPSQVAARLLEAGLMARFHPLVSARLAALTHPIGAAVLLLAGGGVASSAFAVLHGSGNGILTIARGTVPLALFGPENYGYRLGLIGLPSRFLSALAPLGFAVLLEHIGAQILAVSAGLSLAALAALCLLRRPAPEPLCAE</sequence>
<protein>
    <submittedName>
        <fullName evidence="8">MFS transporter</fullName>
    </submittedName>
</protein>
<evidence type="ECO:0000313" key="9">
    <source>
        <dbReference type="Proteomes" id="UP000321638"/>
    </source>
</evidence>
<dbReference type="RefSeq" id="WP_147848941.1">
    <property type="nucleotide sequence ID" value="NZ_VDUZ01000025.1"/>
</dbReference>
<gene>
    <name evidence="8" type="ORF">FHP25_21030</name>
</gene>
<keyword evidence="5 6" id="KW-0472">Membrane</keyword>
<feature type="transmembrane region" description="Helical" evidence="6">
    <location>
        <begin position="359"/>
        <end position="379"/>
    </location>
</feature>
<dbReference type="AlphaFoldDB" id="A0A5C8PJ54"/>
<comment type="caution">
    <text evidence="8">The sequence shown here is derived from an EMBL/GenBank/DDBJ whole genome shotgun (WGS) entry which is preliminary data.</text>
</comment>
<keyword evidence="3 6" id="KW-0812">Transmembrane</keyword>
<evidence type="ECO:0000256" key="3">
    <source>
        <dbReference type="ARBA" id="ARBA00022692"/>
    </source>
</evidence>
<feature type="transmembrane region" description="Helical" evidence="6">
    <location>
        <begin position="134"/>
        <end position="154"/>
    </location>
</feature>
<dbReference type="InterPro" id="IPR050189">
    <property type="entry name" value="MFS_Efflux_Transporters"/>
</dbReference>
<accession>A0A5C8PJ54</accession>
<dbReference type="InterPro" id="IPR020846">
    <property type="entry name" value="MFS_dom"/>
</dbReference>
<evidence type="ECO:0000256" key="6">
    <source>
        <dbReference type="SAM" id="Phobius"/>
    </source>
</evidence>
<feature type="transmembrane region" description="Helical" evidence="6">
    <location>
        <begin position="283"/>
        <end position="303"/>
    </location>
</feature>
<feature type="transmembrane region" description="Helical" evidence="6">
    <location>
        <begin position="103"/>
        <end position="122"/>
    </location>
</feature>
<dbReference type="GO" id="GO:0005886">
    <property type="term" value="C:plasma membrane"/>
    <property type="evidence" value="ECO:0007669"/>
    <property type="project" value="UniProtKB-SubCell"/>
</dbReference>
<dbReference type="OrthoDB" id="7200137at2"/>
<dbReference type="Proteomes" id="UP000321638">
    <property type="component" value="Unassembled WGS sequence"/>
</dbReference>
<keyword evidence="9" id="KW-1185">Reference proteome</keyword>
<dbReference type="GO" id="GO:0022857">
    <property type="term" value="F:transmembrane transporter activity"/>
    <property type="evidence" value="ECO:0007669"/>
    <property type="project" value="InterPro"/>
</dbReference>
<evidence type="ECO:0000256" key="4">
    <source>
        <dbReference type="ARBA" id="ARBA00022989"/>
    </source>
</evidence>
<organism evidence="8 9">
    <name type="scientific">Vineibacter terrae</name>
    <dbReference type="NCBI Taxonomy" id="2586908"/>
    <lineage>
        <taxon>Bacteria</taxon>
        <taxon>Pseudomonadati</taxon>
        <taxon>Pseudomonadota</taxon>
        <taxon>Alphaproteobacteria</taxon>
        <taxon>Hyphomicrobiales</taxon>
        <taxon>Vineibacter</taxon>
    </lineage>
</organism>
<dbReference type="Pfam" id="PF07690">
    <property type="entry name" value="MFS_1"/>
    <property type="match status" value="1"/>
</dbReference>
<dbReference type="PANTHER" id="PTHR43124:SF3">
    <property type="entry name" value="CHLORAMPHENICOL EFFLUX PUMP RV0191"/>
    <property type="match status" value="1"/>
</dbReference>
<feature type="transmembrane region" description="Helical" evidence="6">
    <location>
        <begin position="166"/>
        <end position="184"/>
    </location>
</feature>
<dbReference type="PROSITE" id="PS50850">
    <property type="entry name" value="MFS"/>
    <property type="match status" value="1"/>
</dbReference>
<feature type="transmembrane region" description="Helical" evidence="6">
    <location>
        <begin position="209"/>
        <end position="229"/>
    </location>
</feature>
<feature type="transmembrane region" description="Helical" evidence="6">
    <location>
        <begin position="75"/>
        <end position="97"/>
    </location>
</feature>
<dbReference type="PANTHER" id="PTHR43124">
    <property type="entry name" value="PURINE EFFLUX PUMP PBUE"/>
    <property type="match status" value="1"/>
</dbReference>
<evidence type="ECO:0000256" key="5">
    <source>
        <dbReference type="ARBA" id="ARBA00023136"/>
    </source>
</evidence>
<name>A0A5C8PJ54_9HYPH</name>
<proteinExistence type="predicted"/>
<dbReference type="EMBL" id="VDUZ01000025">
    <property type="protein sequence ID" value="TXL73419.1"/>
    <property type="molecule type" value="Genomic_DNA"/>
</dbReference>
<evidence type="ECO:0000256" key="1">
    <source>
        <dbReference type="ARBA" id="ARBA00004651"/>
    </source>
</evidence>
<dbReference type="InterPro" id="IPR036259">
    <property type="entry name" value="MFS_trans_sf"/>
</dbReference>
<feature type="domain" description="Major facilitator superfamily (MFS) profile" evidence="7">
    <location>
        <begin position="8"/>
        <end position="384"/>
    </location>
</feature>
<dbReference type="SUPFAM" id="SSF103473">
    <property type="entry name" value="MFS general substrate transporter"/>
    <property type="match status" value="1"/>
</dbReference>
<evidence type="ECO:0000313" key="8">
    <source>
        <dbReference type="EMBL" id="TXL73419.1"/>
    </source>
</evidence>
<keyword evidence="4 6" id="KW-1133">Transmembrane helix</keyword>
<feature type="transmembrane region" description="Helical" evidence="6">
    <location>
        <begin position="43"/>
        <end position="63"/>
    </location>
</feature>